<feature type="transmembrane region" description="Helical" evidence="8">
    <location>
        <begin position="14"/>
        <end position="39"/>
    </location>
</feature>
<evidence type="ECO:0000313" key="11">
    <source>
        <dbReference type="Proteomes" id="UP000064201"/>
    </source>
</evidence>
<dbReference type="GO" id="GO:0020037">
    <property type="term" value="F:heme binding"/>
    <property type="evidence" value="ECO:0007669"/>
    <property type="project" value="InterPro"/>
</dbReference>
<dbReference type="InterPro" id="IPR009056">
    <property type="entry name" value="Cyt_c-like_dom"/>
</dbReference>
<organism evidence="10 11">
    <name type="scientific">Thioalkalivibrio versutus</name>
    <dbReference type="NCBI Taxonomy" id="106634"/>
    <lineage>
        <taxon>Bacteria</taxon>
        <taxon>Pseudomonadati</taxon>
        <taxon>Pseudomonadota</taxon>
        <taxon>Gammaproteobacteria</taxon>
        <taxon>Chromatiales</taxon>
        <taxon>Ectothiorhodospiraceae</taxon>
        <taxon>Thioalkalivibrio</taxon>
    </lineage>
</organism>
<evidence type="ECO:0000256" key="2">
    <source>
        <dbReference type="ARBA" id="ARBA00022617"/>
    </source>
</evidence>
<dbReference type="Gene3D" id="1.10.760.10">
    <property type="entry name" value="Cytochrome c-like domain"/>
    <property type="match status" value="2"/>
</dbReference>
<dbReference type="PRINTS" id="PR00607">
    <property type="entry name" value="CYTCHROMECIE"/>
</dbReference>
<gene>
    <name evidence="10" type="ORF">TVD_12900</name>
</gene>
<keyword evidence="8" id="KW-1133">Transmembrane helix</keyword>
<dbReference type="KEGG" id="tvr:TVD_12900"/>
<dbReference type="Pfam" id="PF13442">
    <property type="entry name" value="Cytochrome_CBB3"/>
    <property type="match status" value="1"/>
</dbReference>
<keyword evidence="5 6" id="KW-0408">Iron</keyword>
<feature type="domain" description="Cytochrome c" evidence="9">
    <location>
        <begin position="209"/>
        <end position="289"/>
    </location>
</feature>
<name>A0A0G3G4N6_9GAMM</name>
<dbReference type="EMBL" id="CP011367">
    <property type="protein sequence ID" value="AKJ96200.1"/>
    <property type="molecule type" value="Genomic_DNA"/>
</dbReference>
<dbReference type="AlphaFoldDB" id="A0A0G3G4N6"/>
<feature type="domain" description="Cytochrome c" evidence="9">
    <location>
        <begin position="76"/>
        <end position="156"/>
    </location>
</feature>
<dbReference type="Proteomes" id="UP000064201">
    <property type="component" value="Chromosome"/>
</dbReference>
<keyword evidence="11" id="KW-1185">Reference proteome</keyword>
<keyword evidence="1" id="KW-0813">Transport</keyword>
<evidence type="ECO:0000256" key="1">
    <source>
        <dbReference type="ARBA" id="ARBA00022448"/>
    </source>
</evidence>
<dbReference type="STRING" id="106634.TVD_12900"/>
<keyword evidence="8" id="KW-0472">Membrane</keyword>
<evidence type="ECO:0000313" key="10">
    <source>
        <dbReference type="EMBL" id="AKJ96200.1"/>
    </source>
</evidence>
<accession>A0A0G3G4N6</accession>
<proteinExistence type="predicted"/>
<evidence type="ECO:0000256" key="5">
    <source>
        <dbReference type="ARBA" id="ARBA00023004"/>
    </source>
</evidence>
<evidence type="ECO:0000259" key="9">
    <source>
        <dbReference type="PROSITE" id="PS51007"/>
    </source>
</evidence>
<protein>
    <submittedName>
        <fullName evidence="10">Cytochrome C class I</fullName>
    </submittedName>
</protein>
<dbReference type="InterPro" id="IPR002323">
    <property type="entry name" value="Cyt_CIE"/>
</dbReference>
<dbReference type="PROSITE" id="PS51007">
    <property type="entry name" value="CYTC"/>
    <property type="match status" value="2"/>
</dbReference>
<dbReference type="GO" id="GO:0009055">
    <property type="term" value="F:electron transfer activity"/>
    <property type="evidence" value="ECO:0007669"/>
    <property type="project" value="InterPro"/>
</dbReference>
<keyword evidence="2 6" id="KW-0349">Heme</keyword>
<dbReference type="RefSeq" id="WP_047251774.1">
    <property type="nucleotide sequence ID" value="NZ_CP011367.1"/>
</dbReference>
<dbReference type="InterPro" id="IPR036909">
    <property type="entry name" value="Cyt_c-like_dom_sf"/>
</dbReference>
<sequence length="290" mass="30186">MGNQPIKMDTGNKVLLFIASLALLGTVLFLVSHLAGWLAGMQVSQPDTVSDERVAQRIAPIGQVVSGQVDSAEEAADLTPGDLYSNVCAACHDTGVSGAPIKDDTDEWSNRLNDKGLDTLFANSINGIGAMPARGGDPSLSDEQMRDVVAYMLDEAGVDHDYEGSDNGNGDSAAEDAAGGEEPVATTETGEAAAEEEAEAVAAIAVEDGDAERGQSRYNTCVACHGAQGQGTPVFPKLAGRDAEYIADKLVRYRAGETVGDQTALMTPNAANLSDEDIADLAVYVATFED</sequence>
<evidence type="ECO:0000256" key="7">
    <source>
        <dbReference type="SAM" id="MobiDB-lite"/>
    </source>
</evidence>
<dbReference type="PATRIC" id="fig|106634.4.peg.2630"/>
<evidence type="ECO:0000256" key="4">
    <source>
        <dbReference type="ARBA" id="ARBA00022982"/>
    </source>
</evidence>
<feature type="compositionally biased region" description="Low complexity" evidence="7">
    <location>
        <begin position="166"/>
        <end position="192"/>
    </location>
</feature>
<reference evidence="10 11" key="1">
    <citation type="submission" date="2015-04" db="EMBL/GenBank/DDBJ databases">
        <title>Complete Sequence for the Genome of the Thioalkalivibrio versutus D301.</title>
        <authorList>
            <person name="Mu T."/>
            <person name="Zhou J."/>
            <person name="Xu X."/>
        </authorList>
    </citation>
    <scope>NUCLEOTIDE SEQUENCE [LARGE SCALE GENOMIC DNA]</scope>
    <source>
        <strain evidence="10 11">D301</strain>
    </source>
</reference>
<dbReference type="GO" id="GO:0005506">
    <property type="term" value="F:iron ion binding"/>
    <property type="evidence" value="ECO:0007669"/>
    <property type="project" value="InterPro"/>
</dbReference>
<keyword evidence="8" id="KW-0812">Transmembrane</keyword>
<dbReference type="SUPFAM" id="SSF46626">
    <property type="entry name" value="Cytochrome c"/>
    <property type="match status" value="2"/>
</dbReference>
<keyword evidence="4" id="KW-0249">Electron transport</keyword>
<evidence type="ECO:0000256" key="8">
    <source>
        <dbReference type="SAM" id="Phobius"/>
    </source>
</evidence>
<evidence type="ECO:0000256" key="3">
    <source>
        <dbReference type="ARBA" id="ARBA00022723"/>
    </source>
</evidence>
<keyword evidence="3 6" id="KW-0479">Metal-binding</keyword>
<evidence type="ECO:0000256" key="6">
    <source>
        <dbReference type="PROSITE-ProRule" id="PRU00433"/>
    </source>
</evidence>
<feature type="region of interest" description="Disordered" evidence="7">
    <location>
        <begin position="159"/>
        <end position="196"/>
    </location>
</feature>
<dbReference type="PANTHER" id="PTHR40942">
    <property type="match status" value="1"/>
</dbReference>
<dbReference type="PANTHER" id="PTHR40942:SF4">
    <property type="entry name" value="CYTOCHROME C5"/>
    <property type="match status" value="1"/>
</dbReference>
<dbReference type="Pfam" id="PF00034">
    <property type="entry name" value="Cytochrom_C"/>
    <property type="match status" value="1"/>
</dbReference>
<dbReference type="OrthoDB" id="9814708at2"/>